<dbReference type="SUPFAM" id="SSF48366">
    <property type="entry name" value="Ras GEF"/>
    <property type="match status" value="1"/>
</dbReference>
<feature type="region of interest" description="Disordered" evidence="3">
    <location>
        <begin position="281"/>
        <end position="300"/>
    </location>
</feature>
<protein>
    <recommendedName>
        <fullName evidence="4">Ras-GEF domain-containing protein</fullName>
    </recommendedName>
</protein>
<evidence type="ECO:0000259" key="4">
    <source>
        <dbReference type="PROSITE" id="PS50009"/>
    </source>
</evidence>
<evidence type="ECO:0000256" key="2">
    <source>
        <dbReference type="PROSITE-ProRule" id="PRU00168"/>
    </source>
</evidence>
<dbReference type="PANTHER" id="PTHR23113:SF368">
    <property type="entry name" value="CELL DIVISION CONTROL PROTEIN 25"/>
    <property type="match status" value="1"/>
</dbReference>
<gene>
    <name evidence="5" type="ORF">NQ314_002991</name>
</gene>
<dbReference type="InterPro" id="IPR001895">
    <property type="entry name" value="RASGEF_cat_dom"/>
</dbReference>
<organism evidence="5 6">
    <name type="scientific">Rhamnusium bicolor</name>
    <dbReference type="NCBI Taxonomy" id="1586634"/>
    <lineage>
        <taxon>Eukaryota</taxon>
        <taxon>Metazoa</taxon>
        <taxon>Ecdysozoa</taxon>
        <taxon>Arthropoda</taxon>
        <taxon>Hexapoda</taxon>
        <taxon>Insecta</taxon>
        <taxon>Pterygota</taxon>
        <taxon>Neoptera</taxon>
        <taxon>Endopterygota</taxon>
        <taxon>Coleoptera</taxon>
        <taxon>Polyphaga</taxon>
        <taxon>Cucujiformia</taxon>
        <taxon>Chrysomeloidea</taxon>
        <taxon>Cerambycidae</taxon>
        <taxon>Lepturinae</taxon>
        <taxon>Rhagiini</taxon>
        <taxon>Rhamnusium</taxon>
    </lineage>
</organism>
<dbReference type="InterPro" id="IPR036964">
    <property type="entry name" value="RASGEF_cat_dom_sf"/>
</dbReference>
<feature type="domain" description="Ras-GEF" evidence="4">
    <location>
        <begin position="785"/>
        <end position="934"/>
    </location>
</feature>
<dbReference type="Proteomes" id="UP001162156">
    <property type="component" value="Unassembled WGS sequence"/>
</dbReference>
<dbReference type="Pfam" id="PF00617">
    <property type="entry name" value="RasGEF"/>
    <property type="match status" value="1"/>
</dbReference>
<feature type="compositionally biased region" description="Pro residues" evidence="3">
    <location>
        <begin position="41"/>
        <end position="51"/>
    </location>
</feature>
<comment type="caution">
    <text evidence="5">The sequence shown here is derived from an EMBL/GenBank/DDBJ whole genome shotgun (WGS) entry which is preliminary data.</text>
</comment>
<reference evidence="5" key="1">
    <citation type="journal article" date="2023" name="Insect Mol. Biol.">
        <title>Genome sequencing provides insights into the evolution of gene families encoding plant cell wall-degrading enzymes in longhorned beetles.</title>
        <authorList>
            <person name="Shin N.R."/>
            <person name="Okamura Y."/>
            <person name="Kirsch R."/>
            <person name="Pauchet Y."/>
        </authorList>
    </citation>
    <scope>NUCLEOTIDE SEQUENCE</scope>
    <source>
        <strain evidence="5">RBIC_L_NR</strain>
    </source>
</reference>
<feature type="non-terminal residue" evidence="5">
    <location>
        <position position="1"/>
    </location>
</feature>
<feature type="compositionally biased region" description="Low complexity" evidence="3">
    <location>
        <begin position="112"/>
        <end position="125"/>
    </location>
</feature>
<feature type="compositionally biased region" description="Polar residues" evidence="3">
    <location>
        <begin position="15"/>
        <end position="40"/>
    </location>
</feature>
<dbReference type="GO" id="GO:0005085">
    <property type="term" value="F:guanyl-nucleotide exchange factor activity"/>
    <property type="evidence" value="ECO:0007669"/>
    <property type="project" value="UniProtKB-KW"/>
</dbReference>
<evidence type="ECO:0000313" key="5">
    <source>
        <dbReference type="EMBL" id="KAJ8967263.1"/>
    </source>
</evidence>
<evidence type="ECO:0000313" key="6">
    <source>
        <dbReference type="Proteomes" id="UP001162156"/>
    </source>
</evidence>
<dbReference type="GO" id="GO:0007265">
    <property type="term" value="P:Ras protein signal transduction"/>
    <property type="evidence" value="ECO:0007669"/>
    <property type="project" value="TreeGrafter"/>
</dbReference>
<evidence type="ECO:0000256" key="3">
    <source>
        <dbReference type="SAM" id="MobiDB-lite"/>
    </source>
</evidence>
<feature type="compositionally biased region" description="Low complexity" evidence="3">
    <location>
        <begin position="59"/>
        <end position="78"/>
    </location>
</feature>
<keyword evidence="1 2" id="KW-0344">Guanine-nucleotide releasing factor</keyword>
<sequence length="934" mass="106538">DRLAHKELSQKLSERLSNLTSNDQQGERLPTQNNRQINVSNPPPPPPPPPLENGSTNGSTLPSSTESTPSTRSNTLKPNKTKPKAPPVPVKYSVLSYNQPPPCPTPDYDTLSISSSTSNNKPSQNINDSVEMESLDSFKINNPSDIKPKPPSTYFQKRQLSAQLSNGSTSSMNSLKKPRPVSVTIGEYPSMRRHPGRLDFLQNGTDIRSLFILHKIDDVTLKFENLLSSPQIKPQSNGSVRISLSNGLSKNFAKSTSDLTGDFDVGNRVMINVNQEKKTETPNGILKNSTGNMNTLPSPPSHKQVQKLLFSEYCDFEDMVLIESPFAQTTKDGKGIRQVHIGLTPSKLVLATDVLPPVEFGNFRYIPGIDPDIETFELIAIYPVDCVNLSIYRRRKRQALKARFCNNKVLYFELGGFEKRGSETSVATSTTGSTLYLLDKKLVAVNGVKQLWCKFGPNAVFNTNLIHDVIEPGKSILTSNSRTIPYFQEKGLHIGDSVHINRFASGVYEGCGTGLYLTADDYVIPRRYSRMLEINSTTSITSTINYDQLAENAVLTWEFYKATDPNKYKIRHKRRYGLAPQPLFLYGYGPWTVGTGAKYSVQMKRAVSEINIRRLPAECEMRLPVPKRQLLATVSCQCLNTQNDIRTNSIIQAPRKPVVYFWTPNYWYRPRSAKEAYEESQKHMKLIYEYQETQLKRKRRKYKRKFLRKFYNSPKEAKDTDEDSNEEPYYKKSRKRKSGFIYNMFGNRMEDISEIESTRKPQESSLQYLKRILRVDVTLTAWDFDSTTLAEQLTMIEKDLFLKISVEELDILIWQKNSKNAPNVSAIVAFSHRTSNLVATEVLKDDSDRVKLLSFLCRLYRDPRMPTYQKTFYIMSQNAPYLPYIGDIIVKLLNKIPEYKIQTLRRPMSRPPSFCNYILFCLKYEIISLNFKAV</sequence>
<dbReference type="PROSITE" id="PS50009">
    <property type="entry name" value="RASGEF_CAT"/>
    <property type="match status" value="1"/>
</dbReference>
<dbReference type="PANTHER" id="PTHR23113">
    <property type="entry name" value="GUANINE NUCLEOTIDE EXCHANGE FACTOR"/>
    <property type="match status" value="1"/>
</dbReference>
<keyword evidence="6" id="KW-1185">Reference proteome</keyword>
<name>A0AAV8ZN43_9CUCU</name>
<dbReference type="EMBL" id="JANEYF010000880">
    <property type="protein sequence ID" value="KAJ8967263.1"/>
    <property type="molecule type" value="Genomic_DNA"/>
</dbReference>
<feature type="region of interest" description="Disordered" evidence="3">
    <location>
        <begin position="15"/>
        <end position="127"/>
    </location>
</feature>
<dbReference type="InterPro" id="IPR008937">
    <property type="entry name" value="Ras-like_GEF"/>
</dbReference>
<dbReference type="AlphaFoldDB" id="A0AAV8ZN43"/>
<dbReference type="Gene3D" id="1.10.840.10">
    <property type="entry name" value="Ras guanine-nucleotide exchange factors catalytic domain"/>
    <property type="match status" value="1"/>
</dbReference>
<accession>A0AAV8ZN43</accession>
<proteinExistence type="predicted"/>
<evidence type="ECO:0000256" key="1">
    <source>
        <dbReference type="ARBA" id="ARBA00022658"/>
    </source>
</evidence>
<feature type="compositionally biased region" description="Polar residues" evidence="3">
    <location>
        <begin position="286"/>
        <end position="296"/>
    </location>
</feature>
<dbReference type="InterPro" id="IPR023578">
    <property type="entry name" value="Ras_GEF_dom_sf"/>
</dbReference>
<dbReference type="GO" id="GO:0005886">
    <property type="term" value="C:plasma membrane"/>
    <property type="evidence" value="ECO:0007669"/>
    <property type="project" value="TreeGrafter"/>
</dbReference>